<sequence>MTPLASALSCVARAKIVCTRGGNSQLGKVHLLLLGGVDEGAYVKLKGDVDLELRARMRYEIIEDDREGMGPYRVTTRWYEYSLQESGGQAVVEYHWHPGGLSHEDRPHVHLGTAQLRPNAVMTKKQHLLTGRVTFEQVIRQAIEYGVEPLCADWDDRLTAAETPHVLYRTWSVAPNMR</sequence>
<dbReference type="Proteomes" id="UP001595868">
    <property type="component" value="Unassembled WGS sequence"/>
</dbReference>
<accession>A0ABV8KEP9</accession>
<comment type="caution">
    <text evidence="1">The sequence shown here is derived from an EMBL/GenBank/DDBJ whole genome shotgun (WGS) entry which is preliminary data.</text>
</comment>
<protein>
    <submittedName>
        <fullName evidence="1">Uncharacterized protein</fullName>
    </submittedName>
</protein>
<organism evidence="1 2">
    <name type="scientific">Micromonospora zhanjiangensis</name>
    <dbReference type="NCBI Taxonomy" id="1522057"/>
    <lineage>
        <taxon>Bacteria</taxon>
        <taxon>Bacillati</taxon>
        <taxon>Actinomycetota</taxon>
        <taxon>Actinomycetes</taxon>
        <taxon>Micromonosporales</taxon>
        <taxon>Micromonosporaceae</taxon>
        <taxon>Micromonospora</taxon>
    </lineage>
</organism>
<evidence type="ECO:0000313" key="1">
    <source>
        <dbReference type="EMBL" id="MFC4104450.1"/>
    </source>
</evidence>
<name>A0ABV8KEP9_9ACTN</name>
<proteinExistence type="predicted"/>
<gene>
    <name evidence="1" type="ORF">ACFOX0_00655</name>
</gene>
<dbReference type="RefSeq" id="WP_377541388.1">
    <property type="nucleotide sequence ID" value="NZ_JBHSBN010000001.1"/>
</dbReference>
<dbReference type="EMBL" id="JBHSBN010000001">
    <property type="protein sequence ID" value="MFC4104450.1"/>
    <property type="molecule type" value="Genomic_DNA"/>
</dbReference>
<evidence type="ECO:0000313" key="2">
    <source>
        <dbReference type="Proteomes" id="UP001595868"/>
    </source>
</evidence>
<reference evidence="2" key="1">
    <citation type="journal article" date="2019" name="Int. J. Syst. Evol. Microbiol.">
        <title>The Global Catalogue of Microorganisms (GCM) 10K type strain sequencing project: providing services to taxonomists for standard genome sequencing and annotation.</title>
        <authorList>
            <consortium name="The Broad Institute Genomics Platform"/>
            <consortium name="The Broad Institute Genome Sequencing Center for Infectious Disease"/>
            <person name="Wu L."/>
            <person name="Ma J."/>
        </authorList>
    </citation>
    <scope>NUCLEOTIDE SEQUENCE [LARGE SCALE GENOMIC DNA]</scope>
    <source>
        <strain evidence="2">2902at01</strain>
    </source>
</reference>
<keyword evidence="2" id="KW-1185">Reference proteome</keyword>